<name>E1QMD4_DESB2</name>
<dbReference type="InterPro" id="IPR038765">
    <property type="entry name" value="Papain-like_cys_pep_sf"/>
</dbReference>
<dbReference type="Gene3D" id="3.90.1720.10">
    <property type="entry name" value="endopeptidase domain like (from Nostoc punctiforme)"/>
    <property type="match status" value="1"/>
</dbReference>
<dbReference type="SUPFAM" id="SSF54001">
    <property type="entry name" value="Cysteine proteinases"/>
    <property type="match status" value="1"/>
</dbReference>
<dbReference type="eggNOG" id="COG0791">
    <property type="taxonomic scope" value="Bacteria"/>
</dbReference>
<dbReference type="Proteomes" id="UP000009047">
    <property type="component" value="Chromosome"/>
</dbReference>
<sequence length="354" mass="38803">MTGRDPARRRRPRTQPLTWSKAMTIAEETLRPGDVLLYRGEGLISWAIRLFDNSEVNHAGLYLGQATVGEALPQGLARQGLAQSVEGSQIWVRRLSSRPETMEPVLEKARDYLDQGQRYAYEQILMLALLSIVRNIPQAPIVAELVDGLLRKGLALLARLVAGQREPMICSEFVFRCHDEADPALEDPYVIEVAQRRQAGPAPMGARGLGLKAPTPVGGGAHPRSLLALAQAAPARSWLTKGVSQARFLGDEPEPTDAELGQLLGQYQRQLGHDPDAAWREARPTVTFADLDGIMHKFGDRLRRAVDPAHAPARGMPRTSALAWLGQYAQANFVTPGDLLKSPSLFTVPDIPAR</sequence>
<organism evidence="1 2">
    <name type="scientific">Desulfarculus baarsii (strain ATCC 33931 / DSM 2075 / LMG 7858 / VKM B-1802 / 2st14)</name>
    <dbReference type="NCBI Taxonomy" id="644282"/>
    <lineage>
        <taxon>Bacteria</taxon>
        <taxon>Pseudomonadati</taxon>
        <taxon>Thermodesulfobacteriota</taxon>
        <taxon>Desulfarculia</taxon>
        <taxon>Desulfarculales</taxon>
        <taxon>Desulfarculaceae</taxon>
        <taxon>Desulfarculus</taxon>
    </lineage>
</organism>
<evidence type="ECO:0000313" key="1">
    <source>
        <dbReference type="EMBL" id="ADK86177.1"/>
    </source>
</evidence>
<dbReference type="AlphaFoldDB" id="E1QMD4"/>
<evidence type="ECO:0000313" key="2">
    <source>
        <dbReference type="Proteomes" id="UP000009047"/>
    </source>
</evidence>
<protein>
    <submittedName>
        <fullName evidence="1">Uncharacterized protein</fullName>
    </submittedName>
</protein>
<keyword evidence="2" id="KW-1185">Reference proteome</keyword>
<accession>E1QMD4</accession>
<proteinExistence type="predicted"/>
<dbReference type="STRING" id="644282.Deba_2823"/>
<dbReference type="EMBL" id="CP002085">
    <property type="protein sequence ID" value="ADK86177.1"/>
    <property type="molecule type" value="Genomic_DNA"/>
</dbReference>
<gene>
    <name evidence="1" type="ordered locus">Deba_2823</name>
</gene>
<reference evidence="1 2" key="1">
    <citation type="journal article" date="2010" name="Stand. Genomic Sci.">
        <title>Complete genome sequence of Desulfarculus baarsii type strain (2st14).</title>
        <authorList>
            <person name="Sun H."/>
            <person name="Spring S."/>
            <person name="Lapidus A."/>
            <person name="Davenport K."/>
            <person name="Del Rio T.G."/>
            <person name="Tice H."/>
            <person name="Nolan M."/>
            <person name="Copeland A."/>
            <person name="Cheng J.F."/>
            <person name="Lucas S."/>
            <person name="Tapia R."/>
            <person name="Goodwin L."/>
            <person name="Pitluck S."/>
            <person name="Ivanova N."/>
            <person name="Pagani I."/>
            <person name="Mavromatis K."/>
            <person name="Ovchinnikova G."/>
            <person name="Pati A."/>
            <person name="Chen A."/>
            <person name="Palaniappan K."/>
            <person name="Hauser L."/>
            <person name="Chang Y.J."/>
            <person name="Jeffries C.D."/>
            <person name="Detter J.C."/>
            <person name="Han C."/>
            <person name="Rohde M."/>
            <person name="Brambilla E."/>
            <person name="Goker M."/>
            <person name="Woyke T."/>
            <person name="Bristow J."/>
            <person name="Eisen J.A."/>
            <person name="Markowitz V."/>
            <person name="Hugenholtz P."/>
            <person name="Kyrpides N.C."/>
            <person name="Klenk H.P."/>
            <person name="Land M."/>
        </authorList>
    </citation>
    <scope>NUCLEOTIDE SEQUENCE [LARGE SCALE GENOMIC DNA]</scope>
    <source>
        <strain evidence="2">ATCC 33931 / DSM 2075 / LMG 7858 / VKM B-1802 / 2st14</strain>
    </source>
</reference>
<dbReference type="HOGENOM" id="CLU_782392_0_0_7"/>
<dbReference type="KEGG" id="dbr:Deba_2823"/>